<dbReference type="InterPro" id="IPR005829">
    <property type="entry name" value="Sugar_transporter_CS"/>
</dbReference>
<dbReference type="SUPFAM" id="SSF103473">
    <property type="entry name" value="MFS general substrate transporter"/>
    <property type="match status" value="1"/>
</dbReference>
<dbReference type="EMBL" id="WXZT01000009">
    <property type="protein sequence ID" value="MZZ13165.1"/>
    <property type="molecule type" value="Genomic_DNA"/>
</dbReference>
<evidence type="ECO:0000256" key="6">
    <source>
        <dbReference type="ARBA" id="ARBA00022989"/>
    </source>
</evidence>
<proteinExistence type="predicted"/>
<evidence type="ECO:0000256" key="3">
    <source>
        <dbReference type="ARBA" id="ARBA00022475"/>
    </source>
</evidence>
<dbReference type="Proteomes" id="UP000644192">
    <property type="component" value="Unassembled WGS sequence"/>
</dbReference>
<feature type="transmembrane region" description="Helical" evidence="8">
    <location>
        <begin position="88"/>
        <end position="109"/>
    </location>
</feature>
<keyword evidence="7 8" id="KW-0472">Membrane</keyword>
<dbReference type="PROSITE" id="PS00216">
    <property type="entry name" value="SUGAR_TRANSPORT_1"/>
    <property type="match status" value="1"/>
</dbReference>
<dbReference type="InterPro" id="IPR005828">
    <property type="entry name" value="MFS_sugar_transport-like"/>
</dbReference>
<dbReference type="AlphaFoldDB" id="A0A072ZC64"/>
<feature type="transmembrane region" description="Helical" evidence="8">
    <location>
        <begin position="25"/>
        <end position="43"/>
    </location>
</feature>
<keyword evidence="2" id="KW-0813">Transport</keyword>
<feature type="transmembrane region" description="Helical" evidence="8">
    <location>
        <begin position="237"/>
        <end position="255"/>
    </location>
</feature>
<dbReference type="CDD" id="cd17368">
    <property type="entry name" value="MFS_CitA"/>
    <property type="match status" value="1"/>
</dbReference>
<dbReference type="EMBL" id="NSNE01000008">
    <property type="protein sequence ID" value="RPM15296.1"/>
    <property type="molecule type" value="Genomic_DNA"/>
</dbReference>
<feature type="transmembrane region" description="Helical" evidence="8">
    <location>
        <begin position="115"/>
        <end position="140"/>
    </location>
</feature>
<dbReference type="InterPro" id="IPR051084">
    <property type="entry name" value="H+-coupled_symporters"/>
</dbReference>
<comment type="caution">
    <text evidence="11">The sequence shown here is derived from an EMBL/GenBank/DDBJ whole genome shotgun (WGS) entry which is preliminary data.</text>
</comment>
<keyword evidence="5" id="KW-0769">Symport</keyword>
<feature type="domain" description="Major facilitator superfamily (MFS) profile" evidence="9">
    <location>
        <begin position="13"/>
        <end position="422"/>
    </location>
</feature>
<dbReference type="PANTHER" id="PTHR43528:SF8">
    <property type="entry name" value="BLR0239 PROTEIN"/>
    <property type="match status" value="1"/>
</dbReference>
<keyword evidence="6 8" id="KW-1133">Transmembrane helix</keyword>
<sequence>MHACPSGTSRTRQVAAAVIGNALEWYDFIVYGFLSSLIARLFFPSGDEYTSLLMALATFGVGFFMRPVGGVLLGLYADRRGRKAAMQLIILLMTLSIAMIAFAPTYAAIGVGAPLLIVIARMLQGFATGGEYASATAFLVESAPPHRRGLYGSWQLFGQCLAVFAGAGMGALVTHCLDAESLESWGWRVPFLFGLLIGPVGLWIRRYMGETEAFLEAIREPGERQGLLGVLREYRRSVLVSMGLTVIGTVSFYVVLVNMPTFAHKQLGLPLDEVFMVQMAAVALMTLVIPLAGGLSDRVGRRPVLLVATLAFMLMVYPLFAWVAAAPSLGRLLLMQLLLCTAIGGFFGPAPTAVAEQFPVRVRSTGLAVAYNLAVMLFGGFAPFIVTWLTEVGGSPVAPAFYVLGAAFLGLLATLYLREGATPAPRPREPALGKPARSL</sequence>
<name>A0A072ZC64_PSEAI</name>
<gene>
    <name evidence="10" type="ORF">GUL26_12990</name>
    <name evidence="11" type="ORF">IPC1295_15925</name>
</gene>
<dbReference type="InterPro" id="IPR020846">
    <property type="entry name" value="MFS_dom"/>
</dbReference>
<evidence type="ECO:0000313" key="12">
    <source>
        <dbReference type="Proteomes" id="UP000284767"/>
    </source>
</evidence>
<dbReference type="Proteomes" id="UP000284767">
    <property type="component" value="Unassembled WGS sequence"/>
</dbReference>
<dbReference type="Pfam" id="PF00083">
    <property type="entry name" value="Sugar_tr"/>
    <property type="match status" value="2"/>
</dbReference>
<dbReference type="PANTHER" id="PTHR43528">
    <property type="entry name" value="ALPHA-KETOGLUTARATE PERMEASE"/>
    <property type="match status" value="1"/>
</dbReference>
<dbReference type="InterPro" id="IPR036259">
    <property type="entry name" value="MFS_trans_sf"/>
</dbReference>
<evidence type="ECO:0000256" key="8">
    <source>
        <dbReference type="SAM" id="Phobius"/>
    </source>
</evidence>
<feature type="transmembrane region" description="Helical" evidence="8">
    <location>
        <begin position="400"/>
        <end position="418"/>
    </location>
</feature>
<evidence type="ECO:0000313" key="11">
    <source>
        <dbReference type="EMBL" id="RPM15296.1"/>
    </source>
</evidence>
<feature type="transmembrane region" description="Helical" evidence="8">
    <location>
        <begin position="304"/>
        <end position="326"/>
    </location>
</feature>
<accession>A0A072ZC64</accession>
<reference evidence="10" key="3">
    <citation type="submission" date="2020-01" db="EMBL/GenBank/DDBJ databases">
        <title>Bacteria Cultured from War Wounds Associated with the Conflict in Eastern Ukraine.</title>
        <authorList>
            <person name="Snesrud E."/>
            <person name="Galac M.R."/>
            <person name="Mc Gann P."/>
            <person name="Valentine K."/>
            <person name="Viacheslav K."/>
        </authorList>
    </citation>
    <scope>NUCLEOTIDE SEQUENCE</scope>
    <source>
        <strain evidence="10">VNMU148</strain>
    </source>
</reference>
<feature type="transmembrane region" description="Helical" evidence="8">
    <location>
        <begin position="332"/>
        <end position="355"/>
    </location>
</feature>
<dbReference type="FunFam" id="1.20.1250.20:FF:000001">
    <property type="entry name" value="Dicarboxylate MFS transporter"/>
    <property type="match status" value="1"/>
</dbReference>
<evidence type="ECO:0000259" key="9">
    <source>
        <dbReference type="PROSITE" id="PS50850"/>
    </source>
</evidence>
<feature type="transmembrane region" description="Helical" evidence="8">
    <location>
        <begin position="49"/>
        <end position="76"/>
    </location>
</feature>
<evidence type="ECO:0000313" key="10">
    <source>
        <dbReference type="EMBL" id="MZZ13165.1"/>
    </source>
</evidence>
<reference evidence="11 12" key="1">
    <citation type="submission" date="2017-08" db="EMBL/GenBank/DDBJ databases">
        <authorList>
            <person name="Feschi L."/>
            <person name="Jeukens J."/>
            <person name="Emond-Rheault J.-G."/>
            <person name="Kukavica-Ibrulj I."/>
            <person name="Boyle B."/>
            <person name="Levesque R.C."/>
        </authorList>
    </citation>
    <scope>NUCLEOTIDE SEQUENCE [LARGE SCALE GENOMIC DNA]</scope>
    <source>
        <strain evidence="11 12">PA-W36</strain>
    </source>
</reference>
<dbReference type="eggNOG" id="COG0477">
    <property type="taxonomic scope" value="Bacteria"/>
</dbReference>
<evidence type="ECO:0000256" key="4">
    <source>
        <dbReference type="ARBA" id="ARBA00022692"/>
    </source>
</evidence>
<dbReference type="PROSITE" id="PS00217">
    <property type="entry name" value="SUGAR_TRANSPORT_2"/>
    <property type="match status" value="1"/>
</dbReference>
<keyword evidence="4 8" id="KW-0812">Transmembrane</keyword>
<dbReference type="Gene3D" id="1.20.1250.20">
    <property type="entry name" value="MFS general substrate transporter like domains"/>
    <property type="match status" value="2"/>
</dbReference>
<evidence type="ECO:0000256" key="7">
    <source>
        <dbReference type="ARBA" id="ARBA00023136"/>
    </source>
</evidence>
<comment type="subcellular location">
    <subcellularLocation>
        <location evidence="1">Cell membrane</location>
        <topology evidence="1">Multi-pass membrane protein</topology>
    </subcellularLocation>
</comment>
<feature type="transmembrane region" description="Helical" evidence="8">
    <location>
        <begin position="367"/>
        <end position="388"/>
    </location>
</feature>
<dbReference type="RefSeq" id="WP_003101135.1">
    <property type="nucleotide sequence ID" value="NZ_AP014839.1"/>
</dbReference>
<evidence type="ECO:0000256" key="5">
    <source>
        <dbReference type="ARBA" id="ARBA00022847"/>
    </source>
</evidence>
<organism evidence="11 12">
    <name type="scientific">Pseudomonas aeruginosa</name>
    <dbReference type="NCBI Taxonomy" id="287"/>
    <lineage>
        <taxon>Bacteria</taxon>
        <taxon>Pseudomonadati</taxon>
        <taxon>Pseudomonadota</taxon>
        <taxon>Gammaproteobacteria</taxon>
        <taxon>Pseudomonadales</taxon>
        <taxon>Pseudomonadaceae</taxon>
        <taxon>Pseudomonas</taxon>
    </lineage>
</organism>
<feature type="transmembrane region" description="Helical" evidence="8">
    <location>
        <begin position="152"/>
        <end position="173"/>
    </location>
</feature>
<dbReference type="GO" id="GO:0015293">
    <property type="term" value="F:symporter activity"/>
    <property type="evidence" value="ECO:0007669"/>
    <property type="project" value="UniProtKB-KW"/>
</dbReference>
<keyword evidence="3" id="KW-1003">Cell membrane</keyword>
<reference evidence="11 12" key="2">
    <citation type="submission" date="2019-01" db="EMBL/GenBank/DDBJ databases">
        <title>The Pseudomonas aeruginosa pan-genome provides new insights on its population structure, horizontal gene transfer and pathogenicity.</title>
        <authorList>
            <person name="Freschi L."/>
            <person name="Vincent A.T."/>
            <person name="Jeukens J."/>
            <person name="Emond-Rheault J.-G."/>
            <person name="Kukavica-Ibrulj I."/>
            <person name="Dupont M.-J."/>
            <person name="Charette S.J."/>
            <person name="Boyle B."/>
            <person name="Levesque R.C."/>
        </authorList>
    </citation>
    <scope>NUCLEOTIDE SEQUENCE [LARGE SCALE GENOMIC DNA]</scope>
    <source>
        <strain evidence="11 12">PA-W36</strain>
    </source>
</reference>
<feature type="transmembrane region" description="Helical" evidence="8">
    <location>
        <begin position="275"/>
        <end position="292"/>
    </location>
</feature>
<evidence type="ECO:0000256" key="1">
    <source>
        <dbReference type="ARBA" id="ARBA00004651"/>
    </source>
</evidence>
<feature type="transmembrane region" description="Helical" evidence="8">
    <location>
        <begin position="185"/>
        <end position="204"/>
    </location>
</feature>
<protein>
    <submittedName>
        <fullName evidence="11">MFS transporter</fullName>
    </submittedName>
</protein>
<dbReference type="GO" id="GO:0005886">
    <property type="term" value="C:plasma membrane"/>
    <property type="evidence" value="ECO:0007669"/>
    <property type="project" value="UniProtKB-SubCell"/>
</dbReference>
<dbReference type="PROSITE" id="PS50850">
    <property type="entry name" value="MFS"/>
    <property type="match status" value="1"/>
</dbReference>
<evidence type="ECO:0000256" key="2">
    <source>
        <dbReference type="ARBA" id="ARBA00022448"/>
    </source>
</evidence>